<evidence type="ECO:0000256" key="1">
    <source>
        <dbReference type="ARBA" id="ARBA00004429"/>
    </source>
</evidence>
<dbReference type="Pfam" id="PF04290">
    <property type="entry name" value="DctQ"/>
    <property type="match status" value="1"/>
</dbReference>
<comment type="subcellular location">
    <subcellularLocation>
        <location evidence="1 9">Cell inner membrane</location>
        <topology evidence="1 9">Multi-pass membrane protein</topology>
    </subcellularLocation>
</comment>
<comment type="caution">
    <text evidence="9">Lacks conserved residue(s) required for the propagation of feature annotation.</text>
</comment>
<keyword evidence="3" id="KW-1003">Cell membrane</keyword>
<evidence type="ECO:0000259" key="10">
    <source>
        <dbReference type="Pfam" id="PF04290"/>
    </source>
</evidence>
<comment type="function">
    <text evidence="9">Part of the tripartite ATP-independent periplasmic (TRAP) transport system.</text>
</comment>
<protein>
    <recommendedName>
        <fullName evidence="9">TRAP transporter small permease protein</fullName>
    </recommendedName>
</protein>
<dbReference type="RefSeq" id="WP_047191793.1">
    <property type="nucleotide sequence ID" value="NZ_LCYG01000081.1"/>
</dbReference>
<dbReference type="STRING" id="1225564.AA309_25270"/>
<evidence type="ECO:0000313" key="12">
    <source>
        <dbReference type="Proteomes" id="UP000035489"/>
    </source>
</evidence>
<dbReference type="GO" id="GO:0005886">
    <property type="term" value="C:plasma membrane"/>
    <property type="evidence" value="ECO:0007669"/>
    <property type="project" value="UniProtKB-SubCell"/>
</dbReference>
<sequence length="204" mass="21826">MSNASGSHHLDNSILPAAPQPRGLAAAIDHVTGGLCFIAMVIASICVALIIIIGTIDTFGRAVMNSPMMGAVELTESLLATTIFLALPYAQRHAQHVVVDIVVHSFSTRWQFITYFFALVFTFLSFLLLAVEAVDGAHAAWLASEVSAGYVPVPIWLAKLLSAAGLIIAVIETARQIVWTILWPKDALSHRGAASAEAVHLEQD</sequence>
<keyword evidence="6 9" id="KW-1133">Transmembrane helix</keyword>
<keyword evidence="2 9" id="KW-0813">Transport</keyword>
<feature type="transmembrane region" description="Helical" evidence="9">
    <location>
        <begin position="151"/>
        <end position="171"/>
    </location>
</feature>
<keyword evidence="7 9" id="KW-0472">Membrane</keyword>
<keyword evidence="4 9" id="KW-0997">Cell inner membrane</keyword>
<feature type="domain" description="Tripartite ATP-independent periplasmic transporters DctQ component" evidence="10">
    <location>
        <begin position="50"/>
        <end position="177"/>
    </location>
</feature>
<dbReference type="PANTHER" id="PTHR35011">
    <property type="entry name" value="2,3-DIKETO-L-GULONATE TRAP TRANSPORTER SMALL PERMEASE PROTEIN YIAM"/>
    <property type="match status" value="1"/>
</dbReference>
<gene>
    <name evidence="11" type="ORF">AA309_25270</name>
</gene>
<evidence type="ECO:0000256" key="3">
    <source>
        <dbReference type="ARBA" id="ARBA00022475"/>
    </source>
</evidence>
<reference evidence="11 12" key="1">
    <citation type="submission" date="2015-05" db="EMBL/GenBank/DDBJ databases">
        <title>Draft genome sequence of Microvirga vignae strain BR3299, a novel nitrogen fixing bacteria isolated from Brazil semi-aired region.</title>
        <authorList>
            <person name="Zilli J.E."/>
            <person name="Passos S.R."/>
            <person name="Leite J."/>
            <person name="Baldani J.I."/>
            <person name="Xavier G.R."/>
            <person name="Rumjaneck N.G."/>
            <person name="Simoes-Araujo J.L."/>
        </authorList>
    </citation>
    <scope>NUCLEOTIDE SEQUENCE [LARGE SCALE GENOMIC DNA]</scope>
    <source>
        <strain evidence="11 12">BR3299</strain>
    </source>
</reference>
<dbReference type="PANTHER" id="PTHR35011:SF10">
    <property type="entry name" value="TRAP TRANSPORTER SMALL PERMEASE PROTEIN"/>
    <property type="match status" value="1"/>
</dbReference>
<evidence type="ECO:0000256" key="2">
    <source>
        <dbReference type="ARBA" id="ARBA00022448"/>
    </source>
</evidence>
<proteinExistence type="inferred from homology"/>
<dbReference type="PATRIC" id="fig|1225564.3.peg.6609"/>
<accession>A0A0H1RD52</accession>
<evidence type="ECO:0000256" key="6">
    <source>
        <dbReference type="ARBA" id="ARBA00022989"/>
    </source>
</evidence>
<keyword evidence="5 9" id="KW-0812">Transmembrane</keyword>
<dbReference type="InterPro" id="IPR055348">
    <property type="entry name" value="DctQ"/>
</dbReference>
<dbReference type="InterPro" id="IPR007387">
    <property type="entry name" value="TRAP_DctQ"/>
</dbReference>
<comment type="subunit">
    <text evidence="9">The complex comprises the extracytoplasmic solute receptor protein and the two transmembrane proteins.</text>
</comment>
<dbReference type="AlphaFoldDB" id="A0A0H1RD52"/>
<evidence type="ECO:0000256" key="8">
    <source>
        <dbReference type="ARBA" id="ARBA00038436"/>
    </source>
</evidence>
<dbReference type="EMBL" id="LCYG01000081">
    <property type="protein sequence ID" value="KLK90522.1"/>
    <property type="molecule type" value="Genomic_DNA"/>
</dbReference>
<evidence type="ECO:0000256" key="9">
    <source>
        <dbReference type="RuleBase" id="RU369079"/>
    </source>
</evidence>
<dbReference type="GO" id="GO:0015740">
    <property type="term" value="P:C4-dicarboxylate transport"/>
    <property type="evidence" value="ECO:0007669"/>
    <property type="project" value="TreeGrafter"/>
</dbReference>
<dbReference type="GO" id="GO:0022857">
    <property type="term" value="F:transmembrane transporter activity"/>
    <property type="evidence" value="ECO:0007669"/>
    <property type="project" value="UniProtKB-UniRule"/>
</dbReference>
<evidence type="ECO:0000313" key="11">
    <source>
        <dbReference type="EMBL" id="KLK90522.1"/>
    </source>
</evidence>
<comment type="caution">
    <text evidence="11">The sequence shown here is derived from an EMBL/GenBank/DDBJ whole genome shotgun (WGS) entry which is preliminary data.</text>
</comment>
<feature type="transmembrane region" description="Helical" evidence="9">
    <location>
        <begin position="31"/>
        <end position="56"/>
    </location>
</feature>
<dbReference type="Proteomes" id="UP000035489">
    <property type="component" value="Unassembled WGS sequence"/>
</dbReference>
<organism evidence="11 12">
    <name type="scientific">Microvirga vignae</name>
    <dbReference type="NCBI Taxonomy" id="1225564"/>
    <lineage>
        <taxon>Bacteria</taxon>
        <taxon>Pseudomonadati</taxon>
        <taxon>Pseudomonadota</taxon>
        <taxon>Alphaproteobacteria</taxon>
        <taxon>Hyphomicrobiales</taxon>
        <taxon>Methylobacteriaceae</taxon>
        <taxon>Microvirga</taxon>
    </lineage>
</organism>
<evidence type="ECO:0000256" key="7">
    <source>
        <dbReference type="ARBA" id="ARBA00023136"/>
    </source>
</evidence>
<keyword evidence="12" id="KW-1185">Reference proteome</keyword>
<evidence type="ECO:0000256" key="4">
    <source>
        <dbReference type="ARBA" id="ARBA00022519"/>
    </source>
</evidence>
<dbReference type="OrthoDB" id="2877624at2"/>
<comment type="similarity">
    <text evidence="8 9">Belongs to the TRAP transporter small permease family.</text>
</comment>
<name>A0A0H1RD52_9HYPH</name>
<feature type="transmembrane region" description="Helical" evidence="9">
    <location>
        <begin position="112"/>
        <end position="131"/>
    </location>
</feature>
<evidence type="ECO:0000256" key="5">
    <source>
        <dbReference type="ARBA" id="ARBA00022692"/>
    </source>
</evidence>